<evidence type="ECO:0000256" key="3">
    <source>
        <dbReference type="ARBA" id="ARBA00023237"/>
    </source>
</evidence>
<dbReference type="SUPFAM" id="SSF82171">
    <property type="entry name" value="DPP6 N-terminal domain-like"/>
    <property type="match status" value="1"/>
</dbReference>
<evidence type="ECO:0000313" key="7">
    <source>
        <dbReference type="Proteomes" id="UP000236654"/>
    </source>
</evidence>
<dbReference type="OrthoDB" id="9809364at2"/>
<dbReference type="EMBL" id="PJNI01000020">
    <property type="protein sequence ID" value="PKR79682.1"/>
    <property type="molecule type" value="Genomic_DNA"/>
</dbReference>
<dbReference type="Proteomes" id="UP000236654">
    <property type="component" value="Unassembled WGS sequence"/>
</dbReference>
<dbReference type="InterPro" id="IPR011659">
    <property type="entry name" value="WD40"/>
</dbReference>
<name>A0A2I0QZC3_9FLAO</name>
<reference evidence="6 7" key="1">
    <citation type="submission" date="2017-12" db="EMBL/GenBank/DDBJ databases">
        <title>The draft genome sequence of Brumimicrobium saltpan LHR20.</title>
        <authorList>
            <person name="Do Z.-J."/>
            <person name="Luo H.-R."/>
        </authorList>
    </citation>
    <scope>NUCLEOTIDE SEQUENCE [LARGE SCALE GENOMIC DNA]</scope>
    <source>
        <strain evidence="6 7">LHR20</strain>
    </source>
</reference>
<dbReference type="InterPro" id="IPR006664">
    <property type="entry name" value="OMP_bac"/>
</dbReference>
<dbReference type="SUPFAM" id="SSF103088">
    <property type="entry name" value="OmpA-like"/>
    <property type="match status" value="1"/>
</dbReference>
<evidence type="ECO:0000256" key="1">
    <source>
        <dbReference type="ARBA" id="ARBA00004442"/>
    </source>
</evidence>
<evidence type="ECO:0000259" key="5">
    <source>
        <dbReference type="PROSITE" id="PS51123"/>
    </source>
</evidence>
<dbReference type="InterPro" id="IPR006665">
    <property type="entry name" value="OmpA-like"/>
</dbReference>
<comment type="caution">
    <text evidence="6">The sequence shown here is derived from an EMBL/GenBank/DDBJ whole genome shotgun (WGS) entry which is preliminary data.</text>
</comment>
<dbReference type="PROSITE" id="PS51123">
    <property type="entry name" value="OMPA_2"/>
    <property type="match status" value="1"/>
</dbReference>
<keyword evidence="3" id="KW-0998">Cell outer membrane</keyword>
<dbReference type="InterPro" id="IPR036737">
    <property type="entry name" value="OmpA-like_sf"/>
</dbReference>
<accession>A0A2I0QZC3</accession>
<keyword evidence="2 4" id="KW-0472">Membrane</keyword>
<dbReference type="CDD" id="cd07185">
    <property type="entry name" value="OmpA_C-like"/>
    <property type="match status" value="1"/>
</dbReference>
<dbReference type="RefSeq" id="WP_101335593.1">
    <property type="nucleotide sequence ID" value="NZ_PJNI01000020.1"/>
</dbReference>
<dbReference type="PANTHER" id="PTHR30329">
    <property type="entry name" value="STATOR ELEMENT OF FLAGELLAR MOTOR COMPLEX"/>
    <property type="match status" value="1"/>
</dbReference>
<dbReference type="InterPro" id="IPR050330">
    <property type="entry name" value="Bact_OuterMem_StrucFunc"/>
</dbReference>
<proteinExistence type="predicted"/>
<feature type="domain" description="OmpA-like" evidence="5">
    <location>
        <begin position="588"/>
        <end position="707"/>
    </location>
</feature>
<dbReference type="AlphaFoldDB" id="A0A2I0QZC3"/>
<evidence type="ECO:0000313" key="6">
    <source>
        <dbReference type="EMBL" id="PKR79682.1"/>
    </source>
</evidence>
<evidence type="ECO:0000256" key="2">
    <source>
        <dbReference type="ARBA" id="ARBA00023136"/>
    </source>
</evidence>
<dbReference type="GO" id="GO:0009279">
    <property type="term" value="C:cell outer membrane"/>
    <property type="evidence" value="ECO:0007669"/>
    <property type="project" value="UniProtKB-SubCell"/>
</dbReference>
<dbReference type="PRINTS" id="PR01021">
    <property type="entry name" value="OMPADOMAIN"/>
</dbReference>
<dbReference type="SUPFAM" id="SSF48452">
    <property type="entry name" value="TPR-like"/>
    <property type="match status" value="1"/>
</dbReference>
<keyword evidence="7" id="KW-1185">Reference proteome</keyword>
<dbReference type="Pfam" id="PF00691">
    <property type="entry name" value="OmpA"/>
    <property type="match status" value="1"/>
</dbReference>
<dbReference type="Pfam" id="PF07676">
    <property type="entry name" value="PD40"/>
    <property type="match status" value="1"/>
</dbReference>
<dbReference type="PANTHER" id="PTHR30329:SF21">
    <property type="entry name" value="LIPOPROTEIN YIAD-RELATED"/>
    <property type="match status" value="1"/>
</dbReference>
<organism evidence="6 7">
    <name type="scientific">Brumimicrobium salinarum</name>
    <dbReference type="NCBI Taxonomy" id="2058658"/>
    <lineage>
        <taxon>Bacteria</taxon>
        <taxon>Pseudomonadati</taxon>
        <taxon>Bacteroidota</taxon>
        <taxon>Flavobacteriia</taxon>
        <taxon>Flavobacteriales</taxon>
        <taxon>Crocinitomicaceae</taxon>
        <taxon>Brumimicrobium</taxon>
    </lineage>
</organism>
<comment type="subcellular location">
    <subcellularLocation>
        <location evidence="1">Cell outer membrane</location>
    </subcellularLocation>
</comment>
<sequence>MKNLLLMVLIIAYATSAKGQSKANNYYEAGYYKEASIIFEKEIKKDKGNNKMLQLKLADSYFHLKKFESSIKLYEDLYKRSIKDSIVLIRLAELKRMFCDFDESQQYYSEYDDVFLSKQNKAKFNFEKIIESKINFPQSNINTSSSAELEILKLPQVDKGMGYTFLGNGDLLGAISHKDKEARSTFTTLGVFNSASDFQQVKTFSFNKETSFFNAFPSYCKQSNTLYFTANISDKRLSFKERQNVLQIYSINLSSEDNEPELLSFNMPDYNFTHPAISDNGKRLYFVSNKPGGIGGFDVYYVNKTNDGWSEIKNCGEHINTPFDELTPYSKEETLYFSSYGHNNYGGSDIFKSQTNKGEFLKATNLGQPINSCMNDFSFILAPDSGEGLFTSDRNHKDENKDDVYKVTFPVIKRLITDERSKDPISDVSILFNDETSFLSDDQGKWTKQISLGTDTEITFDHPYYNTKTLKYKNLSIENLNELKLVSLTPNLLIGQVKDDITGNTLKGASVSLYEKTKNDKWELVEVKKTDGDGKWEFHVRKDRTHKVVLEKDNYLTHNEIIPRKNENEKLRNEALTRINPFLMKYEVKKDLIIQIDNIYFDFNSSYIREESFPVLDKVKNFLNENPNINIELSAHTDCIGKDNYNLWLSDRRASRSKKYLVEAGIDPKRIKAKGYGEQKMIVKDCELQKRDDKEAQKNRRVEVKIL</sequence>
<protein>
    <recommendedName>
        <fullName evidence="5">OmpA-like domain-containing protein</fullName>
    </recommendedName>
</protein>
<dbReference type="Gene3D" id="3.30.1330.60">
    <property type="entry name" value="OmpA-like domain"/>
    <property type="match status" value="1"/>
</dbReference>
<dbReference type="InterPro" id="IPR011990">
    <property type="entry name" value="TPR-like_helical_dom_sf"/>
</dbReference>
<evidence type="ECO:0000256" key="4">
    <source>
        <dbReference type="PROSITE-ProRule" id="PRU00473"/>
    </source>
</evidence>
<dbReference type="Gene3D" id="1.25.40.10">
    <property type="entry name" value="Tetratricopeptide repeat domain"/>
    <property type="match status" value="1"/>
</dbReference>
<gene>
    <name evidence="6" type="ORF">CW751_13665</name>
</gene>